<comment type="caution">
    <text evidence="1">The sequence shown here is derived from an EMBL/GenBank/DDBJ whole genome shotgun (WGS) entry which is preliminary data.</text>
</comment>
<protein>
    <submittedName>
        <fullName evidence="1">Uncharacterized protein</fullName>
    </submittedName>
</protein>
<organism evidence="1 2">
    <name type="scientific">Petrolisthes cinctipes</name>
    <name type="common">Flat porcelain crab</name>
    <dbReference type="NCBI Taxonomy" id="88211"/>
    <lineage>
        <taxon>Eukaryota</taxon>
        <taxon>Metazoa</taxon>
        <taxon>Ecdysozoa</taxon>
        <taxon>Arthropoda</taxon>
        <taxon>Crustacea</taxon>
        <taxon>Multicrustacea</taxon>
        <taxon>Malacostraca</taxon>
        <taxon>Eumalacostraca</taxon>
        <taxon>Eucarida</taxon>
        <taxon>Decapoda</taxon>
        <taxon>Pleocyemata</taxon>
        <taxon>Anomura</taxon>
        <taxon>Galatheoidea</taxon>
        <taxon>Porcellanidae</taxon>
        <taxon>Petrolisthes</taxon>
    </lineage>
</organism>
<sequence>MYSGWCSVHTLLYRIRVSNWQLRKCAWRAGAALKPVGGCTDPWETAKALGTPRGYCWDHWRRSAIPGTLKELVFGFLVHDKEQRCRVQLSPYLWVLESCRPLHHWTQEVAVGGWP</sequence>
<reference evidence="1" key="1">
    <citation type="submission" date="2023-10" db="EMBL/GenBank/DDBJ databases">
        <title>Genome assemblies of two species of porcelain crab, Petrolisthes cinctipes and Petrolisthes manimaculis (Anomura: Porcellanidae).</title>
        <authorList>
            <person name="Angst P."/>
        </authorList>
    </citation>
    <scope>NUCLEOTIDE SEQUENCE</scope>
    <source>
        <strain evidence="1">PB745_01</strain>
        <tissue evidence="1">Gill</tissue>
    </source>
</reference>
<dbReference type="Proteomes" id="UP001286313">
    <property type="component" value="Unassembled WGS sequence"/>
</dbReference>
<evidence type="ECO:0000313" key="1">
    <source>
        <dbReference type="EMBL" id="KAK3870393.1"/>
    </source>
</evidence>
<proteinExistence type="predicted"/>
<dbReference type="EMBL" id="JAWQEG010002675">
    <property type="protein sequence ID" value="KAK3870393.1"/>
    <property type="molecule type" value="Genomic_DNA"/>
</dbReference>
<gene>
    <name evidence="1" type="ORF">Pcinc_024378</name>
</gene>
<name>A0AAE1FCT5_PETCI</name>
<evidence type="ECO:0000313" key="2">
    <source>
        <dbReference type="Proteomes" id="UP001286313"/>
    </source>
</evidence>
<accession>A0AAE1FCT5</accession>
<keyword evidence="2" id="KW-1185">Reference proteome</keyword>
<dbReference type="AlphaFoldDB" id="A0AAE1FCT5"/>